<dbReference type="Proteomes" id="UP000091956">
    <property type="component" value="Unassembled WGS sequence"/>
</dbReference>
<feature type="compositionally biased region" description="Low complexity" evidence="1">
    <location>
        <begin position="180"/>
        <end position="198"/>
    </location>
</feature>
<dbReference type="STRING" id="342668.A0A1B8GXT6"/>
<name>A0A1B8GXT6_9PEZI</name>
<feature type="region of interest" description="Disordered" evidence="1">
    <location>
        <begin position="178"/>
        <end position="206"/>
    </location>
</feature>
<reference evidence="2 3" key="1">
    <citation type="submission" date="2016-03" db="EMBL/GenBank/DDBJ databases">
        <title>Comparative genomics of Pseudogymnoascus destructans, the fungus causing white-nose syndrome of bats.</title>
        <authorList>
            <person name="Palmer J.M."/>
            <person name="Drees K.P."/>
            <person name="Foster J.T."/>
            <person name="Lindner D.L."/>
        </authorList>
    </citation>
    <scope>NUCLEOTIDE SEQUENCE [LARGE SCALE GENOMIC DNA]</scope>
    <source>
        <strain evidence="2 3">UAMH 10579</strain>
    </source>
</reference>
<dbReference type="RefSeq" id="XP_018134395.1">
    <property type="nucleotide sequence ID" value="XM_018270864.1"/>
</dbReference>
<feature type="region of interest" description="Disordered" evidence="1">
    <location>
        <begin position="1"/>
        <end position="39"/>
    </location>
</feature>
<dbReference type="EMBL" id="KV460208">
    <property type="protein sequence ID" value="OBU00663.1"/>
    <property type="molecule type" value="Genomic_DNA"/>
</dbReference>
<dbReference type="OrthoDB" id="6419443at2759"/>
<proteinExistence type="predicted"/>
<feature type="compositionally biased region" description="Basic and acidic residues" evidence="1">
    <location>
        <begin position="1"/>
        <end position="11"/>
    </location>
</feature>
<accession>A0A1B8GXT6</accession>
<evidence type="ECO:0000313" key="2">
    <source>
        <dbReference type="EMBL" id="OBU00663.1"/>
    </source>
</evidence>
<keyword evidence="3" id="KW-1185">Reference proteome</keyword>
<dbReference type="Pfam" id="PF11312">
    <property type="entry name" value="Methyltransf_34"/>
    <property type="match status" value="1"/>
</dbReference>
<evidence type="ECO:0000256" key="1">
    <source>
        <dbReference type="SAM" id="MobiDB-lite"/>
    </source>
</evidence>
<dbReference type="InterPro" id="IPR021463">
    <property type="entry name" value="Methyltransf_34"/>
</dbReference>
<organism evidence="2 3">
    <name type="scientific">Pseudogymnoascus verrucosus</name>
    <dbReference type="NCBI Taxonomy" id="342668"/>
    <lineage>
        <taxon>Eukaryota</taxon>
        <taxon>Fungi</taxon>
        <taxon>Dikarya</taxon>
        <taxon>Ascomycota</taxon>
        <taxon>Pezizomycotina</taxon>
        <taxon>Leotiomycetes</taxon>
        <taxon>Thelebolales</taxon>
        <taxon>Thelebolaceae</taxon>
        <taxon>Pseudogymnoascus</taxon>
    </lineage>
</organism>
<evidence type="ECO:0000313" key="3">
    <source>
        <dbReference type="Proteomes" id="UP000091956"/>
    </source>
</evidence>
<reference evidence="3" key="2">
    <citation type="journal article" date="2018" name="Nat. Commun.">
        <title>Extreme sensitivity to ultraviolet light in the fungal pathogen causing white-nose syndrome of bats.</title>
        <authorList>
            <person name="Palmer J.M."/>
            <person name="Drees K.P."/>
            <person name="Foster J.T."/>
            <person name="Lindner D.L."/>
        </authorList>
    </citation>
    <scope>NUCLEOTIDE SEQUENCE [LARGE SCALE GENOMIC DNA]</scope>
    <source>
        <strain evidence="3">UAMH 10579</strain>
    </source>
</reference>
<dbReference type="GeneID" id="28834726"/>
<dbReference type="AlphaFoldDB" id="A0A1B8GXT6"/>
<sequence length="406" mass="44312">MVQNKVKDTRRPGMPGWIGPGYTPKAARRPANPPKQAALPPHHSPIRLELQQLLLNIFRDTYAPLLISDELSPTLQEIKAALFERDFARAFGAQKYLEVYAARWSPSRSLCYASVLIELREHLDKFDMFARGTKRKAADQDGGDKDSDARATRIVCLGGGAAEVVGIGGALRYLLNGSRPSPTDSSASSAETESTPDPTTEEETPTPLLCDLHLVDTADWAPTATTLTTALVSPPALSPHASARARAAAKPLMPATTLRTTFHQLDAIALTPTQLADLASPEPCIITLFFTLNELFTASTARTTAMLLSLSAISPGSVIIVIDSPGSYSEAAVGMEGAEKKKYPMAWLLDHALLSQKVFGEEGGEGKAQWEKLMGEEAKWFRLSEKLKYPIQLEDMRFQVHVYKRL</sequence>
<gene>
    <name evidence="2" type="ORF">VE01_01340</name>
</gene>
<protein>
    <recommendedName>
        <fullName evidence="4">25S rRNA (Uridine(2843)-N(3))-methyltransferase</fullName>
    </recommendedName>
</protein>
<evidence type="ECO:0008006" key="4">
    <source>
        <dbReference type="Google" id="ProtNLM"/>
    </source>
</evidence>